<organism evidence="1 2">
    <name type="scientific">Edaphobacter acidisoli</name>
    <dbReference type="NCBI Taxonomy" id="2040573"/>
    <lineage>
        <taxon>Bacteria</taxon>
        <taxon>Pseudomonadati</taxon>
        <taxon>Acidobacteriota</taxon>
        <taxon>Terriglobia</taxon>
        <taxon>Terriglobales</taxon>
        <taxon>Acidobacteriaceae</taxon>
        <taxon>Edaphobacter</taxon>
    </lineage>
</organism>
<accession>A0A916WAI6</accession>
<dbReference type="EMBL" id="BMJB01000006">
    <property type="protein sequence ID" value="GGA80696.1"/>
    <property type="molecule type" value="Genomic_DNA"/>
</dbReference>
<protein>
    <submittedName>
        <fullName evidence="1">Uncharacterized protein</fullName>
    </submittedName>
</protein>
<sequence>MAYKNSKAQAAINMLVSIGPDAPDYTGNPISITGSTTTSSASVTAVSSTVGLYAGQPISGTGIPTGTTIASIGSGTLTLSQDATATGSAVALSVVPFVPIYEMKQTPVSGQKWDVEDITNFQSGENKEWLKTLLDTGKVALQGNRVSTDPGQTLLKAAFLDQRAFMFQIIFPMAQGQTTSGDTVVFAALVEQYDETVTVGKSITVSVSLQRTGQPTYTEGS</sequence>
<keyword evidence="2" id="KW-1185">Reference proteome</keyword>
<evidence type="ECO:0000313" key="1">
    <source>
        <dbReference type="EMBL" id="GGA80696.1"/>
    </source>
</evidence>
<reference evidence="1" key="2">
    <citation type="submission" date="2020-09" db="EMBL/GenBank/DDBJ databases">
        <authorList>
            <person name="Sun Q."/>
            <person name="Zhou Y."/>
        </authorList>
    </citation>
    <scope>NUCLEOTIDE SEQUENCE</scope>
    <source>
        <strain evidence="1">CGMCC 1.15447</strain>
    </source>
</reference>
<dbReference type="Proteomes" id="UP000648801">
    <property type="component" value="Unassembled WGS sequence"/>
</dbReference>
<comment type="caution">
    <text evidence="1">The sequence shown here is derived from an EMBL/GenBank/DDBJ whole genome shotgun (WGS) entry which is preliminary data.</text>
</comment>
<name>A0A916WAI6_9BACT</name>
<dbReference type="Gene3D" id="4.10.410.40">
    <property type="match status" value="1"/>
</dbReference>
<gene>
    <name evidence="1" type="ORF">GCM10011507_34890</name>
</gene>
<reference evidence="1" key="1">
    <citation type="journal article" date="2014" name="Int. J. Syst. Evol. Microbiol.">
        <title>Complete genome sequence of Corynebacterium casei LMG S-19264T (=DSM 44701T), isolated from a smear-ripened cheese.</title>
        <authorList>
            <consortium name="US DOE Joint Genome Institute (JGI-PGF)"/>
            <person name="Walter F."/>
            <person name="Albersmeier A."/>
            <person name="Kalinowski J."/>
            <person name="Ruckert C."/>
        </authorList>
    </citation>
    <scope>NUCLEOTIDE SEQUENCE</scope>
    <source>
        <strain evidence="1">CGMCC 1.15447</strain>
    </source>
</reference>
<dbReference type="AlphaFoldDB" id="A0A916WAI6"/>
<evidence type="ECO:0000313" key="2">
    <source>
        <dbReference type="Proteomes" id="UP000648801"/>
    </source>
</evidence>
<proteinExistence type="predicted"/>
<dbReference type="RefSeq" id="WP_188760830.1">
    <property type="nucleotide sequence ID" value="NZ_BMJB01000006.1"/>
</dbReference>